<dbReference type="Proteomes" id="UP000604825">
    <property type="component" value="Unassembled WGS sequence"/>
</dbReference>
<name>A0A811RWU8_9POAL</name>
<dbReference type="AlphaFoldDB" id="A0A811RWU8"/>
<evidence type="ECO:0000313" key="4">
    <source>
        <dbReference type="Proteomes" id="UP000604825"/>
    </source>
</evidence>
<accession>A0A811RWU8</accession>
<reference evidence="3" key="1">
    <citation type="submission" date="2020-10" db="EMBL/GenBank/DDBJ databases">
        <authorList>
            <person name="Han B."/>
            <person name="Lu T."/>
            <person name="Zhao Q."/>
            <person name="Huang X."/>
            <person name="Zhao Y."/>
        </authorList>
    </citation>
    <scope>NUCLEOTIDE SEQUENCE</scope>
</reference>
<keyword evidence="2" id="KW-0472">Membrane</keyword>
<gene>
    <name evidence="3" type="ORF">NCGR_LOCUS58530</name>
</gene>
<comment type="caution">
    <text evidence="3">The sequence shown here is derived from an EMBL/GenBank/DDBJ whole genome shotgun (WGS) entry which is preliminary data.</text>
</comment>
<keyword evidence="2" id="KW-1133">Transmembrane helix</keyword>
<dbReference type="PANTHER" id="PTHR46610:SF20">
    <property type="entry name" value="OS05G0181300 PROTEIN"/>
    <property type="match status" value="1"/>
</dbReference>
<organism evidence="3 4">
    <name type="scientific">Miscanthus lutarioriparius</name>
    <dbReference type="NCBI Taxonomy" id="422564"/>
    <lineage>
        <taxon>Eukaryota</taxon>
        <taxon>Viridiplantae</taxon>
        <taxon>Streptophyta</taxon>
        <taxon>Embryophyta</taxon>
        <taxon>Tracheophyta</taxon>
        <taxon>Spermatophyta</taxon>
        <taxon>Magnoliopsida</taxon>
        <taxon>Liliopsida</taxon>
        <taxon>Poales</taxon>
        <taxon>Poaceae</taxon>
        <taxon>PACMAD clade</taxon>
        <taxon>Panicoideae</taxon>
        <taxon>Andropogonodae</taxon>
        <taxon>Andropogoneae</taxon>
        <taxon>Saccharinae</taxon>
        <taxon>Miscanthus</taxon>
    </lineage>
</organism>
<keyword evidence="4" id="KW-1185">Reference proteome</keyword>
<evidence type="ECO:0000256" key="1">
    <source>
        <dbReference type="SAM" id="MobiDB-lite"/>
    </source>
</evidence>
<protein>
    <submittedName>
        <fullName evidence="3">Uncharacterized protein</fullName>
    </submittedName>
</protein>
<feature type="transmembrane region" description="Helical" evidence="2">
    <location>
        <begin position="37"/>
        <end position="57"/>
    </location>
</feature>
<evidence type="ECO:0000313" key="3">
    <source>
        <dbReference type="EMBL" id="CAD6334432.1"/>
    </source>
</evidence>
<evidence type="ECO:0000256" key="2">
    <source>
        <dbReference type="SAM" id="Phobius"/>
    </source>
</evidence>
<feature type="transmembrane region" description="Helical" evidence="2">
    <location>
        <begin position="108"/>
        <end position="125"/>
    </location>
</feature>
<dbReference type="OrthoDB" id="687800at2759"/>
<feature type="transmembrane region" description="Helical" evidence="2">
    <location>
        <begin position="131"/>
        <end position="154"/>
    </location>
</feature>
<feature type="transmembrane region" description="Helical" evidence="2">
    <location>
        <begin position="69"/>
        <end position="88"/>
    </location>
</feature>
<keyword evidence="2" id="KW-0812">Transmembrane</keyword>
<proteinExistence type="predicted"/>
<dbReference type="PANTHER" id="PTHR46610">
    <property type="entry name" value="OS05G0181300 PROTEIN"/>
    <property type="match status" value="1"/>
</dbReference>
<feature type="region of interest" description="Disordered" evidence="1">
    <location>
        <begin position="167"/>
        <end position="190"/>
    </location>
</feature>
<sequence>MDNKTSSSIANVPNPAADPYVQLAEAAAEKQSPAKHALLALVCLLRVGVIALMASSILRSAWRARGDPWELAFVAGPSALLAAIFVCLHRAERLTPESPHGERWRLQVAVWALSTAMSCVLAYRVSLAMPAALLVTVVWCMTSFVVVIGFYMLVLCKDRQYQRVEEVHDDAEDDGKRKPRNKTRPADQLV</sequence>
<dbReference type="Pfam" id="PF20100">
    <property type="entry name" value="DUF6490"/>
    <property type="match status" value="1"/>
</dbReference>
<dbReference type="EMBL" id="CAJGYO010000017">
    <property type="protein sequence ID" value="CAD6334432.1"/>
    <property type="molecule type" value="Genomic_DNA"/>
</dbReference>
<dbReference type="InterPro" id="IPR045501">
    <property type="entry name" value="DUF6490"/>
</dbReference>